<reference evidence="2" key="2">
    <citation type="submission" date="2010-02" db="EMBL/GenBank/DDBJ databases">
        <authorList>
            <person name="Genoscope - CEA"/>
        </authorList>
    </citation>
    <scope>NUCLEOTIDE SEQUENCE</scope>
    <source>
        <strain evidence="2">CFBP2957</strain>
        <plasmid evidence="2">RCFBPv3_mp</plasmid>
    </source>
</reference>
<keyword evidence="2" id="KW-0614">Plasmid</keyword>
<organism evidence="2">
    <name type="scientific">Ralstonia solanacearum CFBP2957</name>
    <dbReference type="NCBI Taxonomy" id="859656"/>
    <lineage>
        <taxon>Bacteria</taxon>
        <taxon>Pseudomonadati</taxon>
        <taxon>Pseudomonadota</taxon>
        <taxon>Betaproteobacteria</taxon>
        <taxon>Burkholderiales</taxon>
        <taxon>Burkholderiaceae</taxon>
        <taxon>Ralstonia</taxon>
        <taxon>Ralstonia solanacearum species complex</taxon>
    </lineage>
</organism>
<accession>D8P637</accession>
<proteinExistence type="predicted"/>
<name>D8P637_RALSL</name>
<reference evidence="2" key="1">
    <citation type="journal article" date="2010" name="BMC Genomics">
        <title>Genomes of three tomato pathogens within the Ralstonia solanacearum species complex reveal significant evolutionary divergence.</title>
        <authorList>
            <person name="Remenant B."/>
            <person name="Coupat-Goutaland B."/>
            <person name="Guidot A."/>
            <person name="Cellier G."/>
            <person name="Wicker E."/>
            <person name="Allen C."/>
            <person name="Fegan M."/>
            <person name="Pruvost O."/>
            <person name="Elbaz M."/>
            <person name="Calteau A."/>
            <person name="Salvignol G."/>
            <person name="Mornico D."/>
            <person name="Mangenot S."/>
            <person name="Barbe V."/>
            <person name="Medigue C."/>
            <person name="Prior P."/>
        </authorList>
    </citation>
    <scope>NUCLEOTIDE SEQUENCE [LARGE SCALE GENOMIC DNA]</scope>
    <source>
        <strain evidence="2">CFBP2957</strain>
        <plasmid evidence="2">RCFBPv3_mp</plasmid>
    </source>
</reference>
<dbReference type="AlphaFoldDB" id="D8P637"/>
<protein>
    <submittedName>
        <fullName evidence="2">Uncharacterized protein</fullName>
    </submittedName>
</protein>
<geneLocation type="plasmid" evidence="2">
    <name>RCFBPv3_mp</name>
</geneLocation>
<evidence type="ECO:0000256" key="1">
    <source>
        <dbReference type="SAM" id="MobiDB-lite"/>
    </source>
</evidence>
<evidence type="ECO:0000313" key="2">
    <source>
        <dbReference type="EMBL" id="CBJ54373.1"/>
    </source>
</evidence>
<feature type="region of interest" description="Disordered" evidence="1">
    <location>
        <begin position="1"/>
        <end position="29"/>
    </location>
</feature>
<gene>
    <name evidence="2" type="ORF">RCFBP_mp30288</name>
</gene>
<dbReference type="EMBL" id="FP885907">
    <property type="protein sequence ID" value="CBJ54373.1"/>
    <property type="molecule type" value="Genomic_DNA"/>
</dbReference>
<sequence>MFQRDGLASEVPGEEYQPSKKETHKQKKEASCQITDDVYVERAFVRAPAHSDVRLGVLWLNANTAFSPSVPAMKKQADGQKINASQYHVCTKGRLRCVLSLHNVN</sequence>